<dbReference type="Proteomes" id="UP000054621">
    <property type="component" value="Unassembled WGS sequence"/>
</dbReference>
<evidence type="ECO:0000313" key="1">
    <source>
        <dbReference type="EMBL" id="KTD60390.1"/>
    </source>
</evidence>
<dbReference type="OrthoDB" id="1492847at2"/>
<proteinExistence type="predicted"/>
<sequence length="225" mass="26895">MSKSDIEMAKELSFFRDSKKLQEYTEKCLANPDLTAKQKIQLIHLNQNNRLTIIAQVQQHTFEHLFKKNPNEFFTNKYHYDWWIFPMHVPKDWGWEQRNYDTSINLAEAQTLLHHNQFVHTYLESVTMYVTALQKHGWNNYPVRYARMLHSLSIFLQAAQNENGQIEVYDRLYELSKNAVTYAKKYVLPDNIDYDLLQIGYKMALYQIQKYEKEFLAKGCDLSVH</sequence>
<reference evidence="1 2" key="1">
    <citation type="submission" date="2015-11" db="EMBL/GenBank/DDBJ databases">
        <title>Genomic analysis of 38 Legionella species identifies large and diverse effector repertoires.</title>
        <authorList>
            <person name="Burstein D."/>
            <person name="Amaro F."/>
            <person name="Zusman T."/>
            <person name="Lifshitz Z."/>
            <person name="Cohen O."/>
            <person name="Gilbert J.A."/>
            <person name="Pupko T."/>
            <person name="Shuman H.A."/>
            <person name="Segal G."/>
        </authorList>
    </citation>
    <scope>NUCLEOTIDE SEQUENCE [LARGE SCALE GENOMIC DNA]</scope>
    <source>
        <strain evidence="1 2">Mt.St.Helens-4</strain>
    </source>
</reference>
<organism evidence="1 2">
    <name type="scientific">Legionella sainthelensi</name>
    <dbReference type="NCBI Taxonomy" id="28087"/>
    <lineage>
        <taxon>Bacteria</taxon>
        <taxon>Pseudomonadati</taxon>
        <taxon>Pseudomonadota</taxon>
        <taxon>Gammaproteobacteria</taxon>
        <taxon>Legionellales</taxon>
        <taxon>Legionellaceae</taxon>
        <taxon>Legionella</taxon>
    </lineage>
</organism>
<dbReference type="eggNOG" id="ENOG5030RR8">
    <property type="taxonomic scope" value="Bacteria"/>
</dbReference>
<dbReference type="PATRIC" id="fig|28087.4.peg.150"/>
<accession>A0A0W0YV28</accession>
<dbReference type="EMBL" id="LNYV01000002">
    <property type="protein sequence ID" value="KTD60390.1"/>
    <property type="molecule type" value="Genomic_DNA"/>
</dbReference>
<protein>
    <submittedName>
        <fullName evidence="1">Uncharacterized protein</fullName>
    </submittedName>
</protein>
<evidence type="ECO:0000313" key="2">
    <source>
        <dbReference type="Proteomes" id="UP000054621"/>
    </source>
</evidence>
<name>A0A0W0YV28_9GAMM</name>
<gene>
    <name evidence="1" type="ORF">Lsai_0140</name>
</gene>
<dbReference type="AlphaFoldDB" id="A0A0W0YV28"/>
<comment type="caution">
    <text evidence="1">The sequence shown here is derived from an EMBL/GenBank/DDBJ whole genome shotgun (WGS) entry which is preliminary data.</text>
</comment>
<dbReference type="RefSeq" id="WP_027271683.1">
    <property type="nucleotide sequence ID" value="NZ_CAAAJE010000021.1"/>
</dbReference>